<proteinExistence type="inferred from homology"/>
<dbReference type="SUPFAM" id="SSF53335">
    <property type="entry name" value="S-adenosyl-L-methionine-dependent methyltransferases"/>
    <property type="match status" value="1"/>
</dbReference>
<dbReference type="NCBIfam" id="TIGR00675">
    <property type="entry name" value="dcm"/>
    <property type="match status" value="1"/>
</dbReference>
<evidence type="ECO:0000256" key="1">
    <source>
        <dbReference type="ARBA" id="ARBA00011975"/>
    </source>
</evidence>
<evidence type="ECO:0000256" key="2">
    <source>
        <dbReference type="ARBA" id="ARBA00022603"/>
    </source>
</evidence>
<dbReference type="Pfam" id="PF00145">
    <property type="entry name" value="DNA_methylase"/>
    <property type="match status" value="1"/>
</dbReference>
<dbReference type="AlphaFoldDB" id="A0A7X4GVC0"/>
<evidence type="ECO:0000256" key="8">
    <source>
        <dbReference type="RuleBase" id="RU000416"/>
    </source>
</evidence>
<gene>
    <name evidence="9" type="primary">dcm</name>
    <name evidence="9" type="ORF">GTP45_26685</name>
</gene>
<comment type="caution">
    <text evidence="9">The sequence shown here is derived from an EMBL/GenBank/DDBJ whole genome shotgun (WGS) entry which is preliminary data.</text>
</comment>
<dbReference type="Gene3D" id="3.40.50.150">
    <property type="entry name" value="Vaccinia Virus protein VP39"/>
    <property type="match status" value="1"/>
</dbReference>
<name>A0A7X4GVC0_9BURK</name>
<dbReference type="EC" id="2.1.1.37" evidence="1"/>
<dbReference type="GO" id="GO:0032259">
    <property type="term" value="P:methylation"/>
    <property type="evidence" value="ECO:0007669"/>
    <property type="project" value="UniProtKB-KW"/>
</dbReference>
<evidence type="ECO:0000256" key="5">
    <source>
        <dbReference type="ARBA" id="ARBA00022747"/>
    </source>
</evidence>
<keyword evidence="10" id="KW-1185">Reference proteome</keyword>
<keyword evidence="3 7" id="KW-0808">Transferase</keyword>
<keyword evidence="2 7" id="KW-0489">Methyltransferase</keyword>
<evidence type="ECO:0000313" key="9">
    <source>
        <dbReference type="EMBL" id="MYM70365.1"/>
    </source>
</evidence>
<dbReference type="EMBL" id="WWCK01000009">
    <property type="protein sequence ID" value="MYM70365.1"/>
    <property type="molecule type" value="Genomic_DNA"/>
</dbReference>
<dbReference type="InterPro" id="IPR029063">
    <property type="entry name" value="SAM-dependent_MTases_sf"/>
</dbReference>
<sequence>MAIQPEITLDLDALKPFGFYEFFAGGGMARLGLGAAWSCLFANDFDAKKVAAYTANFAPADELHHGDVTKVTTEQLPKHATLAWASFPCQDLSLAGNGKGLAGERSGVFWAFFKLMQQLKKEDRRPPIIALENVSGLLTSHNGQDLTSLIGALSDEGYRVGLVAVDGALFVAQSRPRVFVVAVARGVAIPKGLVAKVPNPVWHPQSLQDVVDALSPEVRRNWLWWKLPLPKTEAPHLIDIIEREPKGVQWHTSQETKKLLSMMTPGNLAKVEDAKKSGLFQVGTVYRRTRNNVQRAEVRFDGVSGCLRTPSGGSSRQIVMIVEGNKVRSRLISPRETARLMGLPESYVLPERYNDTYHLTGDGVVVPAVAWIEKNIIRLLALSAQKTIKKPQAIEEVAHG</sequence>
<dbReference type="GO" id="GO:0003886">
    <property type="term" value="F:DNA (cytosine-5-)-methyltransferase activity"/>
    <property type="evidence" value="ECO:0007669"/>
    <property type="project" value="UniProtKB-EC"/>
</dbReference>
<dbReference type="RefSeq" id="WP_161016863.1">
    <property type="nucleotide sequence ID" value="NZ_WWCK01000009.1"/>
</dbReference>
<accession>A0A7X4GVC0</accession>
<dbReference type="Gene3D" id="3.90.120.10">
    <property type="entry name" value="DNA Methylase, subunit A, domain 2"/>
    <property type="match status" value="1"/>
</dbReference>
<dbReference type="PROSITE" id="PS51679">
    <property type="entry name" value="SAM_MT_C5"/>
    <property type="match status" value="1"/>
</dbReference>
<feature type="active site" evidence="7">
    <location>
        <position position="89"/>
    </location>
</feature>
<comment type="similarity">
    <text evidence="7 8">Belongs to the class I-like SAM-binding methyltransferase superfamily. C5-methyltransferase family.</text>
</comment>
<dbReference type="PRINTS" id="PR00105">
    <property type="entry name" value="C5METTRFRASE"/>
</dbReference>
<protein>
    <recommendedName>
        <fullName evidence="1">DNA (cytosine-5-)-methyltransferase</fullName>
        <ecNumber evidence="1">2.1.1.37</ecNumber>
    </recommendedName>
</protein>
<comment type="catalytic activity">
    <reaction evidence="6">
        <text>a 2'-deoxycytidine in DNA + S-adenosyl-L-methionine = a 5-methyl-2'-deoxycytidine in DNA + S-adenosyl-L-homocysteine + H(+)</text>
        <dbReference type="Rhea" id="RHEA:13681"/>
        <dbReference type="Rhea" id="RHEA-COMP:11369"/>
        <dbReference type="Rhea" id="RHEA-COMP:11370"/>
        <dbReference type="ChEBI" id="CHEBI:15378"/>
        <dbReference type="ChEBI" id="CHEBI:57856"/>
        <dbReference type="ChEBI" id="CHEBI:59789"/>
        <dbReference type="ChEBI" id="CHEBI:85452"/>
        <dbReference type="ChEBI" id="CHEBI:85454"/>
        <dbReference type="EC" id="2.1.1.37"/>
    </reaction>
</comment>
<reference evidence="9 10" key="1">
    <citation type="submission" date="2019-12" db="EMBL/GenBank/DDBJ databases">
        <title>Novel species isolated from a subtropical stream in China.</title>
        <authorList>
            <person name="Lu H."/>
        </authorList>
    </citation>
    <scope>NUCLEOTIDE SEQUENCE [LARGE SCALE GENOMIC DNA]</scope>
    <source>
        <strain evidence="9 10">FT55W</strain>
    </source>
</reference>
<evidence type="ECO:0000313" key="10">
    <source>
        <dbReference type="Proteomes" id="UP000450012"/>
    </source>
</evidence>
<dbReference type="InterPro" id="IPR001525">
    <property type="entry name" value="C5_MeTfrase"/>
</dbReference>
<dbReference type="GO" id="GO:0009307">
    <property type="term" value="P:DNA restriction-modification system"/>
    <property type="evidence" value="ECO:0007669"/>
    <property type="project" value="UniProtKB-KW"/>
</dbReference>
<evidence type="ECO:0000256" key="3">
    <source>
        <dbReference type="ARBA" id="ARBA00022679"/>
    </source>
</evidence>
<dbReference type="InterPro" id="IPR050750">
    <property type="entry name" value="C5-MTase"/>
</dbReference>
<dbReference type="PANTHER" id="PTHR46098">
    <property type="entry name" value="TRNA (CYTOSINE(38)-C(5))-METHYLTRANSFERASE"/>
    <property type="match status" value="1"/>
</dbReference>
<keyword evidence="5" id="KW-0680">Restriction system</keyword>
<evidence type="ECO:0000256" key="4">
    <source>
        <dbReference type="ARBA" id="ARBA00022691"/>
    </source>
</evidence>
<evidence type="ECO:0000256" key="6">
    <source>
        <dbReference type="ARBA" id="ARBA00047422"/>
    </source>
</evidence>
<evidence type="ECO:0000256" key="7">
    <source>
        <dbReference type="PROSITE-ProRule" id="PRU01016"/>
    </source>
</evidence>
<keyword evidence="4 7" id="KW-0949">S-adenosyl-L-methionine</keyword>
<dbReference type="PANTHER" id="PTHR46098:SF1">
    <property type="entry name" value="TRNA (CYTOSINE(38)-C(5))-METHYLTRANSFERASE"/>
    <property type="match status" value="1"/>
</dbReference>
<organism evidence="9 10">
    <name type="scientific">Duganella rivi</name>
    <dbReference type="NCBI Taxonomy" id="2666083"/>
    <lineage>
        <taxon>Bacteria</taxon>
        <taxon>Pseudomonadati</taxon>
        <taxon>Pseudomonadota</taxon>
        <taxon>Betaproteobacteria</taxon>
        <taxon>Burkholderiales</taxon>
        <taxon>Oxalobacteraceae</taxon>
        <taxon>Telluria group</taxon>
        <taxon>Duganella</taxon>
    </lineage>
</organism>
<dbReference type="Proteomes" id="UP000450012">
    <property type="component" value="Unassembled WGS sequence"/>
</dbReference>